<organism evidence="3 4">
    <name type="scientific">Adineta steineri</name>
    <dbReference type="NCBI Taxonomy" id="433720"/>
    <lineage>
        <taxon>Eukaryota</taxon>
        <taxon>Metazoa</taxon>
        <taxon>Spiralia</taxon>
        <taxon>Gnathifera</taxon>
        <taxon>Rotifera</taxon>
        <taxon>Eurotatoria</taxon>
        <taxon>Bdelloidea</taxon>
        <taxon>Adinetida</taxon>
        <taxon>Adinetidae</taxon>
        <taxon>Adineta</taxon>
    </lineage>
</organism>
<dbReference type="SUPFAM" id="SSF56601">
    <property type="entry name" value="beta-lactamase/transpeptidase-like"/>
    <property type="match status" value="1"/>
</dbReference>
<dbReference type="OrthoDB" id="5946976at2759"/>
<feature type="chain" id="PRO_5032919319" description="Beta-lactamase-related domain-containing protein" evidence="1">
    <location>
        <begin position="22"/>
        <end position="404"/>
    </location>
</feature>
<protein>
    <recommendedName>
        <fullName evidence="2">Beta-lactamase-related domain-containing protein</fullName>
    </recommendedName>
</protein>
<dbReference type="Proteomes" id="UP000663832">
    <property type="component" value="Unassembled WGS sequence"/>
</dbReference>
<proteinExistence type="predicted"/>
<evidence type="ECO:0000256" key="1">
    <source>
        <dbReference type="SAM" id="SignalP"/>
    </source>
</evidence>
<evidence type="ECO:0000259" key="2">
    <source>
        <dbReference type="Pfam" id="PF00144"/>
    </source>
</evidence>
<name>A0A813PK71_9BILA</name>
<keyword evidence="4" id="KW-1185">Reference proteome</keyword>
<dbReference type="EMBL" id="CAJNOM010000005">
    <property type="protein sequence ID" value="CAF0752401.1"/>
    <property type="molecule type" value="Genomic_DNA"/>
</dbReference>
<dbReference type="PANTHER" id="PTHR43283">
    <property type="entry name" value="BETA-LACTAMASE-RELATED"/>
    <property type="match status" value="1"/>
</dbReference>
<dbReference type="AlphaFoldDB" id="A0A813PK71"/>
<dbReference type="InterPro" id="IPR050789">
    <property type="entry name" value="Diverse_Enzym_Activities"/>
</dbReference>
<dbReference type="Gene3D" id="3.40.710.10">
    <property type="entry name" value="DD-peptidase/beta-lactamase superfamily"/>
    <property type="match status" value="1"/>
</dbReference>
<evidence type="ECO:0000313" key="3">
    <source>
        <dbReference type="EMBL" id="CAF0752401.1"/>
    </source>
</evidence>
<comment type="caution">
    <text evidence="3">The sequence shown here is derived from an EMBL/GenBank/DDBJ whole genome shotgun (WGS) entry which is preliminary data.</text>
</comment>
<feature type="domain" description="Beta-lactamase-related" evidence="2">
    <location>
        <begin position="36"/>
        <end position="358"/>
    </location>
</feature>
<dbReference type="Pfam" id="PF00144">
    <property type="entry name" value="Beta-lactamase"/>
    <property type="match status" value="1"/>
</dbReference>
<gene>
    <name evidence="3" type="ORF">QVE165_LOCUS1568</name>
</gene>
<reference evidence="3" key="1">
    <citation type="submission" date="2021-02" db="EMBL/GenBank/DDBJ databases">
        <authorList>
            <person name="Nowell W R."/>
        </authorList>
    </citation>
    <scope>NUCLEOTIDE SEQUENCE</scope>
</reference>
<dbReference type="InterPro" id="IPR001466">
    <property type="entry name" value="Beta-lactam-related"/>
</dbReference>
<sequence length="404" mass="44531">MIFIIICILFFQQLQNDRVLAAIVDVSADLELIRVNYNMPGLSALAFKNGNIIAQGASGYRRLGNPTPLLVTDRINLGSCSKWMTATLAGRLVDQKVLSWTTQVHECFPNFMSFNSAFRNATLEQFLAHRSGVQQSITFYSRYYNALLAQKGTFRQIRYWVAETVLKDVPEVRPGEFLYANQGYAVAAAMMEQITGRDWESLIREHVFAPLQMTSATIGIGYDDIIPPKTPVGHDLPLDKKMPIPRPVLSSTLLHNDQAATGPAGYIACTMQDWVKFLRAHIIGVSTGYLTAVTADKLKRPFIGVEGYGLGVSAYNRTWATPGQALVHSGDIFGQDTVFWMTPSRDLIVAAYTNCLSVDKSTGLALDNAAGMLIARYAANTTTSKAFVHAPLILDHLSIFPRGV</sequence>
<keyword evidence="1" id="KW-0732">Signal</keyword>
<accession>A0A813PK71</accession>
<evidence type="ECO:0000313" key="4">
    <source>
        <dbReference type="Proteomes" id="UP000663832"/>
    </source>
</evidence>
<dbReference type="InterPro" id="IPR012338">
    <property type="entry name" value="Beta-lactam/transpept-like"/>
</dbReference>
<feature type="signal peptide" evidence="1">
    <location>
        <begin position="1"/>
        <end position="21"/>
    </location>
</feature>